<proteinExistence type="predicted"/>
<reference evidence="3" key="1">
    <citation type="journal article" date="2023" name="Mol. Biol. Evol.">
        <title>Third-Generation Sequencing Reveals the Adaptive Role of the Epigenome in Three Deep-Sea Polychaetes.</title>
        <authorList>
            <person name="Perez M."/>
            <person name="Aroh O."/>
            <person name="Sun Y."/>
            <person name="Lan Y."/>
            <person name="Juniper S.K."/>
            <person name="Young C.R."/>
            <person name="Angers B."/>
            <person name="Qian P.Y."/>
        </authorList>
    </citation>
    <scope>NUCLEOTIDE SEQUENCE</scope>
    <source>
        <strain evidence="3">P08H-3</strain>
    </source>
</reference>
<evidence type="ECO:0000313" key="3">
    <source>
        <dbReference type="EMBL" id="KAK2147551.1"/>
    </source>
</evidence>
<dbReference type="Pfam" id="PF12874">
    <property type="entry name" value="zf-met"/>
    <property type="match status" value="1"/>
</dbReference>
<feature type="domain" description="C2H2-type" evidence="2">
    <location>
        <begin position="2"/>
        <end position="29"/>
    </location>
</feature>
<dbReference type="GO" id="GO:0008270">
    <property type="term" value="F:zinc ion binding"/>
    <property type="evidence" value="ECO:0007669"/>
    <property type="project" value="UniProtKB-KW"/>
</dbReference>
<gene>
    <name evidence="3" type="ORF">LSH36_547g00042</name>
</gene>
<protein>
    <recommendedName>
        <fullName evidence="2">C2H2-type domain-containing protein</fullName>
    </recommendedName>
</protein>
<name>A0AAD9MXN6_9ANNE</name>
<comment type="caution">
    <text evidence="3">The sequence shown here is derived from an EMBL/GenBank/DDBJ whole genome shotgun (WGS) entry which is preliminary data.</text>
</comment>
<dbReference type="Proteomes" id="UP001208570">
    <property type="component" value="Unassembled WGS sequence"/>
</dbReference>
<keyword evidence="1" id="KW-0479">Metal-binding</keyword>
<evidence type="ECO:0000313" key="4">
    <source>
        <dbReference type="Proteomes" id="UP001208570"/>
    </source>
</evidence>
<organism evidence="3 4">
    <name type="scientific">Paralvinella palmiformis</name>
    <dbReference type="NCBI Taxonomy" id="53620"/>
    <lineage>
        <taxon>Eukaryota</taxon>
        <taxon>Metazoa</taxon>
        <taxon>Spiralia</taxon>
        <taxon>Lophotrochozoa</taxon>
        <taxon>Annelida</taxon>
        <taxon>Polychaeta</taxon>
        <taxon>Sedentaria</taxon>
        <taxon>Canalipalpata</taxon>
        <taxon>Terebellida</taxon>
        <taxon>Terebelliformia</taxon>
        <taxon>Alvinellidae</taxon>
        <taxon>Paralvinella</taxon>
    </lineage>
</organism>
<keyword evidence="1" id="KW-0862">Zinc</keyword>
<evidence type="ECO:0000259" key="2">
    <source>
        <dbReference type="PROSITE" id="PS50157"/>
    </source>
</evidence>
<dbReference type="PROSITE" id="PS50157">
    <property type="entry name" value="ZINC_FINGER_C2H2_2"/>
    <property type="match status" value="1"/>
</dbReference>
<dbReference type="PROSITE" id="PS00028">
    <property type="entry name" value="ZINC_FINGER_C2H2_1"/>
    <property type="match status" value="1"/>
</dbReference>
<evidence type="ECO:0000256" key="1">
    <source>
        <dbReference type="PROSITE-ProRule" id="PRU00042"/>
    </source>
</evidence>
<dbReference type="InterPro" id="IPR013087">
    <property type="entry name" value="Znf_C2H2_type"/>
</dbReference>
<dbReference type="AlphaFoldDB" id="A0AAD9MXN6"/>
<keyword evidence="1" id="KW-0863">Zinc-finger</keyword>
<sequence>MYMCGLCNVLFNSQNDIQDHLQIHAEELAQNTADQILLPDNMELDKQQVPIVQSIDEPVVMDVVPDDPGSAIAMVLEDGTEHDILLKDEEPELVHME</sequence>
<accession>A0AAD9MXN6</accession>
<keyword evidence="4" id="KW-1185">Reference proteome</keyword>
<dbReference type="EMBL" id="JAODUP010000547">
    <property type="protein sequence ID" value="KAK2147551.1"/>
    <property type="molecule type" value="Genomic_DNA"/>
</dbReference>